<name>A0ABQ8T7K2_PERAM</name>
<evidence type="ECO:0000313" key="1">
    <source>
        <dbReference type="EMBL" id="KAJ4442481.1"/>
    </source>
</evidence>
<sequence length="316" mass="33885">MIPGSTTESYPAFAHIGLRENPGKNLNQVTCPDRESNPGHLVSRLDVLTVTPQDTVRSKIICFTLDLKAFMVRQLLTPVGNEFQERIVSIVKDEENAEVLWRGRGYSASALTIHSDGQGSIPGQVVMEFVEGFGAVGPRILSGYLYADGTWLYLKRMGHLSALADQEGLGTWLYLGLRQDDPLPASDSRMPSGLLSDPIIINIYGAQRAKNVPKCTIRTRSGFCPRQTVAAAAVVVMEVVVVVVVVDLLDGDGGGGGGGYGDGCGNDGVGRLFSCGASFLKAILKLTSNSNMAPFMRQLGQKIMGWGGQFLSTFIA</sequence>
<accession>A0ABQ8T7K2</accession>
<dbReference type="Gene3D" id="1.10.8.1170">
    <property type="match status" value="1"/>
</dbReference>
<dbReference type="Proteomes" id="UP001148838">
    <property type="component" value="Unassembled WGS sequence"/>
</dbReference>
<organism evidence="1 2">
    <name type="scientific">Periplaneta americana</name>
    <name type="common">American cockroach</name>
    <name type="synonym">Blatta americana</name>
    <dbReference type="NCBI Taxonomy" id="6978"/>
    <lineage>
        <taxon>Eukaryota</taxon>
        <taxon>Metazoa</taxon>
        <taxon>Ecdysozoa</taxon>
        <taxon>Arthropoda</taxon>
        <taxon>Hexapoda</taxon>
        <taxon>Insecta</taxon>
        <taxon>Pterygota</taxon>
        <taxon>Neoptera</taxon>
        <taxon>Polyneoptera</taxon>
        <taxon>Dictyoptera</taxon>
        <taxon>Blattodea</taxon>
        <taxon>Blattoidea</taxon>
        <taxon>Blattidae</taxon>
        <taxon>Blattinae</taxon>
        <taxon>Periplaneta</taxon>
    </lineage>
</organism>
<protein>
    <submittedName>
        <fullName evidence="1">Uncharacterized protein</fullName>
    </submittedName>
</protein>
<evidence type="ECO:0000313" key="2">
    <source>
        <dbReference type="Proteomes" id="UP001148838"/>
    </source>
</evidence>
<comment type="caution">
    <text evidence="1">The sequence shown here is derived from an EMBL/GenBank/DDBJ whole genome shotgun (WGS) entry which is preliminary data.</text>
</comment>
<gene>
    <name evidence="1" type="ORF">ANN_04067</name>
</gene>
<dbReference type="EMBL" id="JAJSOF020000013">
    <property type="protein sequence ID" value="KAJ4442481.1"/>
    <property type="molecule type" value="Genomic_DNA"/>
</dbReference>
<keyword evidence="2" id="KW-1185">Reference proteome</keyword>
<reference evidence="1 2" key="1">
    <citation type="journal article" date="2022" name="Allergy">
        <title>Genome assembly and annotation of Periplaneta americana reveal a comprehensive cockroach allergen profile.</title>
        <authorList>
            <person name="Wang L."/>
            <person name="Xiong Q."/>
            <person name="Saelim N."/>
            <person name="Wang L."/>
            <person name="Nong W."/>
            <person name="Wan A.T."/>
            <person name="Shi M."/>
            <person name="Liu X."/>
            <person name="Cao Q."/>
            <person name="Hui J.H.L."/>
            <person name="Sookrung N."/>
            <person name="Leung T.F."/>
            <person name="Tungtrongchitr A."/>
            <person name="Tsui S.K.W."/>
        </authorList>
    </citation>
    <scope>NUCLEOTIDE SEQUENCE [LARGE SCALE GENOMIC DNA]</scope>
    <source>
        <strain evidence="1">PWHHKU_190912</strain>
    </source>
</reference>
<proteinExistence type="predicted"/>